<proteinExistence type="predicted"/>
<evidence type="ECO:0000313" key="1">
    <source>
        <dbReference type="EMBL" id="EKO17176.1"/>
    </source>
</evidence>
<organism evidence="1 2">
    <name type="scientific">Leptospira kirschneri str. H1</name>
    <dbReference type="NCBI Taxonomy" id="1049966"/>
    <lineage>
        <taxon>Bacteria</taxon>
        <taxon>Pseudomonadati</taxon>
        <taxon>Spirochaetota</taxon>
        <taxon>Spirochaetia</taxon>
        <taxon>Leptospirales</taxon>
        <taxon>Leptospiraceae</taxon>
        <taxon>Leptospira</taxon>
    </lineage>
</organism>
<dbReference type="EMBL" id="AHMY02000012">
    <property type="protein sequence ID" value="EKO17176.1"/>
    <property type="molecule type" value="Genomic_DNA"/>
</dbReference>
<dbReference type="Proteomes" id="UP000006253">
    <property type="component" value="Unassembled WGS sequence"/>
</dbReference>
<accession>A0A0E2B7K3</accession>
<reference evidence="1 2" key="1">
    <citation type="submission" date="2012-10" db="EMBL/GenBank/DDBJ databases">
        <authorList>
            <person name="Harkins D.M."/>
            <person name="Durkin A.S."/>
            <person name="Brinkac L.M."/>
            <person name="Selengut J.D."/>
            <person name="Sanka R."/>
            <person name="DePew J."/>
            <person name="Purushe J."/>
            <person name="Peacock S.J."/>
            <person name="Thaipadungpanit J."/>
            <person name="Wuthiekanun V.W."/>
            <person name="Day N.P."/>
            <person name="Vinetz J.M."/>
            <person name="Sutton G.G."/>
            <person name="Nelson W.C."/>
            <person name="Fouts D.E."/>
        </authorList>
    </citation>
    <scope>NUCLEOTIDE SEQUENCE [LARGE SCALE GENOMIC DNA]</scope>
    <source>
        <strain evidence="1 2">H1</strain>
    </source>
</reference>
<sequence>MWELIHFKNRFIQTKTLLEFFLSIADQKIEHKRDWRLPRFLEM</sequence>
<comment type="caution">
    <text evidence="1">The sequence shown here is derived from an EMBL/GenBank/DDBJ whole genome shotgun (WGS) entry which is preliminary data.</text>
</comment>
<gene>
    <name evidence="1" type="ORF">LEP1GSC081_3522</name>
</gene>
<dbReference type="AlphaFoldDB" id="A0A0E2B7K3"/>
<protein>
    <submittedName>
        <fullName evidence="1">Uncharacterized protein</fullName>
    </submittedName>
</protein>
<name>A0A0E2B7K3_9LEPT</name>
<evidence type="ECO:0000313" key="2">
    <source>
        <dbReference type="Proteomes" id="UP000006253"/>
    </source>
</evidence>